<reference evidence="7 8" key="1">
    <citation type="submission" date="2019-10" db="EMBL/GenBank/DDBJ databases">
        <title>Epibacterium sp. nov., isolated from seawater.</title>
        <authorList>
            <person name="Zhang X."/>
            <person name="Li N."/>
        </authorList>
    </citation>
    <scope>NUCLEOTIDE SEQUENCE [LARGE SCALE GENOMIC DNA]</scope>
    <source>
        <strain evidence="7 8">SM1979</strain>
    </source>
</reference>
<evidence type="ECO:0000313" key="8">
    <source>
        <dbReference type="Proteomes" id="UP000444174"/>
    </source>
</evidence>
<dbReference type="SUPFAM" id="SSF53613">
    <property type="entry name" value="Ribokinase-like"/>
    <property type="match status" value="1"/>
</dbReference>
<dbReference type="AlphaFoldDB" id="A0A843Y8K4"/>
<comment type="caution">
    <text evidence="7">The sequence shown here is derived from an EMBL/GenBank/DDBJ whole genome shotgun (WGS) entry which is preliminary data.</text>
</comment>
<dbReference type="RefSeq" id="WP_153214412.1">
    <property type="nucleotide sequence ID" value="NZ_WIBF01000001.1"/>
</dbReference>
<dbReference type="InterPro" id="IPR011611">
    <property type="entry name" value="PfkB_dom"/>
</dbReference>
<sequence length="310" mass="33258">MILCCGDALIDMIPEPTLGGADGFVPHCGGAVMNTAVALGRLGVTTGLFTGLSDDMFGQQLTAHLRASNVDLSFVVTTSRPSTLAFVQLVSGQANYSFVDENSASRMLERTDLPNVPMEVSTLFFGGISIATEPAAETYATLLEREKSGRVVMLDPNIRETLIPDQKRYRARLERMLAKTDILKVSDEDLEWLVPEPMPFARKIATLMEFGPRVVVMTRGSAGVVGFLPDGSEVIVAAEKVDVVDTVGAGDTFNAGFLCKLNALGCLDLKAFEALDAENLRQALVFAAKVAAISVSRKGANPPWTQEVEV</sequence>
<dbReference type="EMBL" id="WIBF01000001">
    <property type="protein sequence ID" value="MQQ07540.1"/>
    <property type="molecule type" value="Genomic_DNA"/>
</dbReference>
<dbReference type="GO" id="GO:0005524">
    <property type="term" value="F:ATP binding"/>
    <property type="evidence" value="ECO:0007669"/>
    <property type="project" value="UniProtKB-KW"/>
</dbReference>
<proteinExistence type="inferred from homology"/>
<evidence type="ECO:0000256" key="3">
    <source>
        <dbReference type="ARBA" id="ARBA00022741"/>
    </source>
</evidence>
<dbReference type="InterPro" id="IPR050306">
    <property type="entry name" value="PfkB_Carbo_kinase"/>
</dbReference>
<evidence type="ECO:0000256" key="5">
    <source>
        <dbReference type="ARBA" id="ARBA00022840"/>
    </source>
</evidence>
<dbReference type="Pfam" id="PF00294">
    <property type="entry name" value="PfkB"/>
    <property type="match status" value="1"/>
</dbReference>
<comment type="similarity">
    <text evidence="1">Belongs to the carbohydrate kinase PfkB family.</text>
</comment>
<dbReference type="PROSITE" id="PS00584">
    <property type="entry name" value="PFKB_KINASES_2"/>
    <property type="match status" value="1"/>
</dbReference>
<dbReference type="Proteomes" id="UP000444174">
    <property type="component" value="Unassembled WGS sequence"/>
</dbReference>
<dbReference type="Gene3D" id="3.40.1190.20">
    <property type="match status" value="1"/>
</dbReference>
<keyword evidence="2" id="KW-0808">Transferase</keyword>
<dbReference type="PANTHER" id="PTHR43085">
    <property type="entry name" value="HEXOKINASE FAMILY MEMBER"/>
    <property type="match status" value="1"/>
</dbReference>
<protein>
    <submittedName>
        <fullName evidence="7">Carbohydrate kinase</fullName>
    </submittedName>
</protein>
<keyword evidence="5" id="KW-0067">ATP-binding</keyword>
<keyword evidence="3" id="KW-0547">Nucleotide-binding</keyword>
<dbReference type="PANTHER" id="PTHR43085:SF1">
    <property type="entry name" value="PSEUDOURIDINE KINASE-RELATED"/>
    <property type="match status" value="1"/>
</dbReference>
<dbReference type="GO" id="GO:0016301">
    <property type="term" value="F:kinase activity"/>
    <property type="evidence" value="ECO:0007669"/>
    <property type="project" value="UniProtKB-KW"/>
</dbReference>
<organism evidence="7 8">
    <name type="scientific">Tritonibacter litoralis</name>
    <dbReference type="NCBI Taxonomy" id="2662264"/>
    <lineage>
        <taxon>Bacteria</taxon>
        <taxon>Pseudomonadati</taxon>
        <taxon>Pseudomonadota</taxon>
        <taxon>Alphaproteobacteria</taxon>
        <taxon>Rhodobacterales</taxon>
        <taxon>Paracoccaceae</taxon>
        <taxon>Tritonibacter</taxon>
    </lineage>
</organism>
<dbReference type="CDD" id="cd01167">
    <property type="entry name" value="bac_FRK"/>
    <property type="match status" value="1"/>
</dbReference>
<dbReference type="InterPro" id="IPR029056">
    <property type="entry name" value="Ribokinase-like"/>
</dbReference>
<keyword evidence="4 7" id="KW-0418">Kinase</keyword>
<evidence type="ECO:0000256" key="2">
    <source>
        <dbReference type="ARBA" id="ARBA00022679"/>
    </source>
</evidence>
<accession>A0A843Y8K4</accession>
<name>A0A843Y8K4_9RHOB</name>
<keyword evidence="8" id="KW-1185">Reference proteome</keyword>
<evidence type="ECO:0000259" key="6">
    <source>
        <dbReference type="Pfam" id="PF00294"/>
    </source>
</evidence>
<evidence type="ECO:0000256" key="1">
    <source>
        <dbReference type="ARBA" id="ARBA00010688"/>
    </source>
</evidence>
<gene>
    <name evidence="7" type="ORF">GFB49_03655</name>
</gene>
<evidence type="ECO:0000313" key="7">
    <source>
        <dbReference type="EMBL" id="MQQ07540.1"/>
    </source>
</evidence>
<feature type="domain" description="Carbohydrate kinase PfkB" evidence="6">
    <location>
        <begin position="2"/>
        <end position="304"/>
    </location>
</feature>
<evidence type="ECO:0000256" key="4">
    <source>
        <dbReference type="ARBA" id="ARBA00022777"/>
    </source>
</evidence>
<dbReference type="InterPro" id="IPR002173">
    <property type="entry name" value="Carboh/pur_kinase_PfkB_CS"/>
</dbReference>